<organism evidence="3 4">
    <name type="scientific">Jimgerdemannia flammicorona</name>
    <dbReference type="NCBI Taxonomy" id="994334"/>
    <lineage>
        <taxon>Eukaryota</taxon>
        <taxon>Fungi</taxon>
        <taxon>Fungi incertae sedis</taxon>
        <taxon>Mucoromycota</taxon>
        <taxon>Mucoromycotina</taxon>
        <taxon>Endogonomycetes</taxon>
        <taxon>Endogonales</taxon>
        <taxon>Endogonaceae</taxon>
        <taxon>Jimgerdemannia</taxon>
    </lineage>
</organism>
<feature type="signal peptide" evidence="2">
    <location>
        <begin position="1"/>
        <end position="32"/>
    </location>
</feature>
<evidence type="ECO:0000313" key="3">
    <source>
        <dbReference type="EMBL" id="RUP43099.1"/>
    </source>
</evidence>
<sequence length="178" mass="20165">SFPTYEAICRNLFTAYCKPLLFLVNLAISASATVTSPQSDKYRYVLPFFIHNDKRTTKAPSQAATTILFVSSNEPIRDPNVGKYVNIRHAPPLHPHDLYFHENDTSSVDHNFYLSEIFLVVLHTNKVRQSCAAQHFPMSNRPCHHLNSSSASVVPTKSESATSRTTRARKYPRTDRRG</sequence>
<comment type="caution">
    <text evidence="3">The sequence shown here is derived from an EMBL/GenBank/DDBJ whole genome shotgun (WGS) entry which is preliminary data.</text>
</comment>
<protein>
    <submittedName>
        <fullName evidence="3">Uncharacterized protein</fullName>
    </submittedName>
</protein>
<feature type="region of interest" description="Disordered" evidence="1">
    <location>
        <begin position="146"/>
        <end position="178"/>
    </location>
</feature>
<keyword evidence="4" id="KW-1185">Reference proteome</keyword>
<feature type="chain" id="PRO_5019248310" evidence="2">
    <location>
        <begin position="33"/>
        <end position="178"/>
    </location>
</feature>
<evidence type="ECO:0000256" key="2">
    <source>
        <dbReference type="SAM" id="SignalP"/>
    </source>
</evidence>
<dbReference type="Proteomes" id="UP000268093">
    <property type="component" value="Unassembled WGS sequence"/>
</dbReference>
<feature type="non-terminal residue" evidence="3">
    <location>
        <position position="1"/>
    </location>
</feature>
<dbReference type="AlphaFoldDB" id="A0A433CWX9"/>
<dbReference type="EMBL" id="RBNI01011665">
    <property type="protein sequence ID" value="RUP43099.1"/>
    <property type="molecule type" value="Genomic_DNA"/>
</dbReference>
<gene>
    <name evidence="3" type="ORF">BC936DRAFT_137603</name>
</gene>
<accession>A0A433CWX9</accession>
<keyword evidence="2" id="KW-0732">Signal</keyword>
<proteinExistence type="predicted"/>
<evidence type="ECO:0000256" key="1">
    <source>
        <dbReference type="SAM" id="MobiDB-lite"/>
    </source>
</evidence>
<reference evidence="3 4" key="1">
    <citation type="journal article" date="2018" name="New Phytol.">
        <title>Phylogenomics of Endogonaceae and evolution of mycorrhizas within Mucoromycota.</title>
        <authorList>
            <person name="Chang Y."/>
            <person name="Desiro A."/>
            <person name="Na H."/>
            <person name="Sandor L."/>
            <person name="Lipzen A."/>
            <person name="Clum A."/>
            <person name="Barry K."/>
            <person name="Grigoriev I.V."/>
            <person name="Martin F.M."/>
            <person name="Stajich J.E."/>
            <person name="Smith M.E."/>
            <person name="Bonito G."/>
            <person name="Spatafora J.W."/>
        </authorList>
    </citation>
    <scope>NUCLEOTIDE SEQUENCE [LARGE SCALE GENOMIC DNA]</scope>
    <source>
        <strain evidence="3 4">GMNB39</strain>
    </source>
</reference>
<name>A0A433CWX9_9FUNG</name>
<feature type="compositionally biased region" description="Polar residues" evidence="1">
    <location>
        <begin position="146"/>
        <end position="165"/>
    </location>
</feature>
<evidence type="ECO:0000313" key="4">
    <source>
        <dbReference type="Proteomes" id="UP000268093"/>
    </source>
</evidence>